<sequence>MTSIPSRSNRSRNNKRGHSRVRNRKLNHRLRFETLEKRHLLAGDLVVDTTIDELDSDFGPGDFSLREAIAQANATEGHDTITFAESMFGRDLYANIRLAESLGQMKITDSVSILIPNADWGLVIQANNLTGVDARVFDIAETADEVNLTGFELHGGTALQGGAIRSLTNGELILNGVWFNGNNSQSLGGSLFFRNSTVRISEGSFYAGSALQGGAIYGSGGSLFINNSELSYNDATGTSGGGGAIYGLGTDIVISNSTISGGVSETVGGGIAAYGGSLTINNSTVAFNSAAQSGGGVWVDELATLNATSSLFASNTASSAADVFGTFASASHTLVQDANGAVGIANGDSGNNLVGQDPLLGDRVGYNGWQESSYPLMPGSPAINAGLNPDNLPFDQRGSGFARVFGSAADIGAFEVHPLTLNSITFAGESLPQNQRLEPVSQQPLVFVAEFQGALETGGAWNAGDFVSNAVQLINLASSEIFPLTSKGHSTRDGVSRITLSSEQTLTDGDYRLSFISSAAGTQTIAGVLLDGEPLGSDTAGTPTGDGVPGGDYHVDFTIDHAPLPLDVKRIEPTGSLLFHADAESWLHGADDTDQYTFGASAGQYLALSVAPPANETITARLTGPDGFVVNAAVGDNGAVMIQSSRLPADGTYTIEVTGAGPTLYAIELALGGTSESLMVGDSSESAPFRIDREIGSGASHPWTVLGHSNAGVSGIAYTKTNAPQRFVDISDTGTLLDFTSSVKTPFTSTVGNTLFPAGDLFIHETGGISKGDETFYRFNYPLPVSEDYESALLPFWGVTGDEAGSVFVQETLVDGFQTLIVQWNEVSYYNDSGSGNFQLQLFAPDAPILARFVYPDVDFENEWNDGGKSATIGVQARPDIFAQVGYDEATVQNGDVIEFSADPPQTTSDVDAYTFDWSATDSDHVDIVFSALGYLDPSRTKIELLNTDGQTVLATATNKFDNRPVENADLGIYDFALTQHGTYTIRVTSDTPGNYSLAVFDSSSLELEPNDAADGFVNQLSSDSPHQGFLSGIAFAADFSDGDEPSLDGFTIDSESPGLWHVSSRRGSDAGHSSPHSLFFGMEETDEGGGNDREARVLSSPIDLRSFDSASLSFRYWHDLGLGSNVDLNISTDGGLTYQYLGWVSNTDGLFKDKQIDLTSYAGSIVQLGVTYERYSDTPESGEGFYMDDIVVSGSDTSDRYQLSLEASDPVTLTVETPFNSPLASMPNTLVPAIEVLKPDGTALEVDRVAFDGKQSTVSFTAPIGGEYTVIVRAESGAGEYILENSVSRDAVIIMPSAGELRLEMIDNQVAAAMGETILFRTDGNSLHHVIIQGTTGSDRLVVNSDVINRLLPEAKMIQFIGNGADDEFEFTDTGWSMGANVMVGERSMRQAVHSSGATIQLDTSRAWRNVVEALDVNNQGGITASDALAVINELTERLYSASDGLLTSDGSAASPSAPGALARYLDVNGDGKVSPSDALQVINALAEMLPGNQSGESGELVASDLLLTQNAEVERLVRDQTWIPEFESKQAVHAPAMQTPKAVLLPQIESESEEGNSEESDPLDVDLVDQLFALFP</sequence>
<dbReference type="InterPro" id="IPR002105">
    <property type="entry name" value="Dockerin_1_rpt"/>
</dbReference>
<dbReference type="GO" id="GO:0000272">
    <property type="term" value="P:polysaccharide catabolic process"/>
    <property type="evidence" value="ECO:0007669"/>
    <property type="project" value="InterPro"/>
</dbReference>
<dbReference type="GO" id="GO:0004553">
    <property type="term" value="F:hydrolase activity, hydrolyzing O-glycosyl compounds"/>
    <property type="evidence" value="ECO:0007669"/>
    <property type="project" value="InterPro"/>
</dbReference>
<dbReference type="PANTHER" id="PTHR11319">
    <property type="entry name" value="G PROTEIN-COUPLED RECEPTOR-RELATED"/>
    <property type="match status" value="1"/>
</dbReference>
<dbReference type="Pfam" id="PF00404">
    <property type="entry name" value="Dockerin_1"/>
    <property type="match status" value="1"/>
</dbReference>
<dbReference type="SUPFAM" id="SSF51126">
    <property type="entry name" value="Pectin lyase-like"/>
    <property type="match status" value="1"/>
</dbReference>
<evidence type="ECO:0000313" key="3">
    <source>
        <dbReference type="Proteomes" id="UP000315471"/>
    </source>
</evidence>
<dbReference type="EMBL" id="SJPY01000007">
    <property type="protein sequence ID" value="TWU37535.1"/>
    <property type="molecule type" value="Genomic_DNA"/>
</dbReference>
<name>A0A5C6DMZ9_9BACT</name>
<dbReference type="Proteomes" id="UP000315471">
    <property type="component" value="Unassembled WGS sequence"/>
</dbReference>
<organism evidence="2 3">
    <name type="scientific">Novipirellula aureliae</name>
    <dbReference type="NCBI Taxonomy" id="2527966"/>
    <lineage>
        <taxon>Bacteria</taxon>
        <taxon>Pseudomonadati</taxon>
        <taxon>Planctomycetota</taxon>
        <taxon>Planctomycetia</taxon>
        <taxon>Pirellulales</taxon>
        <taxon>Pirellulaceae</taxon>
        <taxon>Novipirellula</taxon>
    </lineage>
</organism>
<dbReference type="NCBIfam" id="NF041518">
    <property type="entry name" value="choice_anch_Q"/>
    <property type="match status" value="1"/>
</dbReference>
<dbReference type="PANTHER" id="PTHR11319:SF35">
    <property type="entry name" value="OUTER MEMBRANE PROTEIN PMPC-RELATED"/>
    <property type="match status" value="1"/>
</dbReference>
<feature type="compositionally biased region" description="Basic residues" evidence="1">
    <location>
        <begin position="9"/>
        <end position="23"/>
    </location>
</feature>
<proteinExistence type="predicted"/>
<reference evidence="2 3" key="1">
    <citation type="submission" date="2019-02" db="EMBL/GenBank/DDBJ databases">
        <title>Deep-cultivation of Planctomycetes and their phenomic and genomic characterization uncovers novel biology.</title>
        <authorList>
            <person name="Wiegand S."/>
            <person name="Jogler M."/>
            <person name="Boedeker C."/>
            <person name="Pinto D."/>
            <person name="Vollmers J."/>
            <person name="Rivas-Marin E."/>
            <person name="Kohn T."/>
            <person name="Peeters S.H."/>
            <person name="Heuer A."/>
            <person name="Rast P."/>
            <person name="Oberbeckmann S."/>
            <person name="Bunk B."/>
            <person name="Jeske O."/>
            <person name="Meyerdierks A."/>
            <person name="Storesund J.E."/>
            <person name="Kallscheuer N."/>
            <person name="Luecker S."/>
            <person name="Lage O.M."/>
            <person name="Pohl T."/>
            <person name="Merkel B.J."/>
            <person name="Hornburger P."/>
            <person name="Mueller R.-W."/>
            <person name="Bruemmer F."/>
            <person name="Labrenz M."/>
            <person name="Spormann A.M."/>
            <person name="Op Den Camp H."/>
            <person name="Overmann J."/>
            <person name="Amann R."/>
            <person name="Jetten M.S.M."/>
            <person name="Mascher T."/>
            <person name="Medema M.H."/>
            <person name="Devos D.P."/>
            <person name="Kaster A.-K."/>
            <person name="Ovreas L."/>
            <person name="Rohde M."/>
            <person name="Galperin M.Y."/>
            <person name="Jogler C."/>
        </authorList>
    </citation>
    <scope>NUCLEOTIDE SEQUENCE [LARGE SCALE GENOMIC DNA]</scope>
    <source>
        <strain evidence="2 3">Q31b</strain>
    </source>
</reference>
<comment type="caution">
    <text evidence="2">The sequence shown here is derived from an EMBL/GenBank/DDBJ whole genome shotgun (WGS) entry which is preliminary data.</text>
</comment>
<dbReference type="Gene3D" id="1.10.1330.10">
    <property type="entry name" value="Dockerin domain"/>
    <property type="match status" value="1"/>
</dbReference>
<evidence type="ECO:0000313" key="2">
    <source>
        <dbReference type="EMBL" id="TWU37535.1"/>
    </source>
</evidence>
<protein>
    <submittedName>
        <fullName evidence="2">Dockerin type I repeat protein</fullName>
    </submittedName>
</protein>
<keyword evidence="3" id="KW-1185">Reference proteome</keyword>
<dbReference type="InterPro" id="IPR036439">
    <property type="entry name" value="Dockerin_dom_sf"/>
</dbReference>
<evidence type="ECO:0000256" key="1">
    <source>
        <dbReference type="SAM" id="MobiDB-lite"/>
    </source>
</evidence>
<dbReference type="Gene3D" id="2.60.120.380">
    <property type="match status" value="3"/>
</dbReference>
<feature type="region of interest" description="Disordered" evidence="1">
    <location>
        <begin position="1"/>
        <end position="23"/>
    </location>
</feature>
<dbReference type="OrthoDB" id="292920at2"/>
<dbReference type="InterPro" id="IPR011050">
    <property type="entry name" value="Pectin_lyase_fold/virulence"/>
</dbReference>
<accession>A0A5C6DMZ9</accession>
<dbReference type="InterPro" id="IPR059226">
    <property type="entry name" value="Choice_anch_Q_dom"/>
</dbReference>
<gene>
    <name evidence="2" type="ORF">Q31b_43230</name>
</gene>